<sequence>MAKSSHCSACGGIRTLATKVTNRLKVRVRPRSYLRSIIMTTEYMQFFNRFVQQSLESFGCDLLDTTVGSCRTTIHSPKRIYTKSGFSCCMRHAVVLKMFKVGRAVTFPVLKTGIMAGSVVGPFMLDLRNVEVAICGVTDDWERALSWLKFEYH</sequence>
<dbReference type="EMBL" id="EQ999973">
    <property type="protein sequence ID" value="EEQ84563.2"/>
    <property type="molecule type" value="Genomic_DNA"/>
</dbReference>
<dbReference type="GeneID" id="69023970"/>
<name>A0ABP2ENE0_AJEDR</name>
<proteinExistence type="predicted"/>
<protein>
    <recommendedName>
        <fullName evidence="3">Amidase domain-containing protein</fullName>
    </recommendedName>
</protein>
<evidence type="ECO:0000313" key="1">
    <source>
        <dbReference type="EMBL" id="EEQ84563.2"/>
    </source>
</evidence>
<dbReference type="RefSeq" id="XP_045272503.1">
    <property type="nucleotide sequence ID" value="XM_045416869.1"/>
</dbReference>
<evidence type="ECO:0008006" key="3">
    <source>
        <dbReference type="Google" id="ProtNLM"/>
    </source>
</evidence>
<accession>A0ABP2ENE0</accession>
<keyword evidence="2" id="KW-1185">Reference proteome</keyword>
<organism evidence="1 2">
    <name type="scientific">Ajellomyces dermatitidis (strain ER-3 / ATCC MYA-2586)</name>
    <name type="common">Blastomyces dermatitidis</name>
    <dbReference type="NCBI Taxonomy" id="559297"/>
    <lineage>
        <taxon>Eukaryota</taxon>
        <taxon>Fungi</taxon>
        <taxon>Dikarya</taxon>
        <taxon>Ascomycota</taxon>
        <taxon>Pezizomycotina</taxon>
        <taxon>Eurotiomycetes</taxon>
        <taxon>Eurotiomycetidae</taxon>
        <taxon>Onygenales</taxon>
        <taxon>Ajellomycetaceae</taxon>
        <taxon>Blastomyces</taxon>
    </lineage>
</organism>
<reference evidence="2" key="1">
    <citation type="journal article" date="2015" name="PLoS Genet.">
        <title>The dynamic genome and transcriptome of the human fungal pathogen Blastomyces and close relative Emmonsia.</title>
        <authorList>
            <person name="Munoz J.F."/>
            <person name="Gauthier G.M."/>
            <person name="Desjardins C.A."/>
            <person name="Gallo J.E."/>
            <person name="Holder J."/>
            <person name="Sullivan T.D."/>
            <person name="Marty A.J."/>
            <person name="Carmen J.C."/>
            <person name="Chen Z."/>
            <person name="Ding L."/>
            <person name="Gujja S."/>
            <person name="Magrini V."/>
            <person name="Misas E."/>
            <person name="Mitreva M."/>
            <person name="Priest M."/>
            <person name="Saif S."/>
            <person name="Whiston E.A."/>
            <person name="Young S."/>
            <person name="Zeng Q."/>
            <person name="Goldman W.E."/>
            <person name="Mardis E.R."/>
            <person name="Taylor J.W."/>
            <person name="McEwen J.G."/>
            <person name="Clay O.K."/>
            <person name="Klein B.S."/>
            <person name="Cuomo C.A."/>
        </authorList>
    </citation>
    <scope>NUCLEOTIDE SEQUENCE [LARGE SCALE GENOMIC DNA]</scope>
    <source>
        <strain evidence="2">ER-3 / ATCC MYA-2586</strain>
    </source>
</reference>
<evidence type="ECO:0000313" key="2">
    <source>
        <dbReference type="Proteomes" id="UP000002039"/>
    </source>
</evidence>
<dbReference type="Proteomes" id="UP000002039">
    <property type="component" value="Unassembled WGS sequence"/>
</dbReference>
<gene>
    <name evidence="1" type="ORF">BDCG_01368</name>
</gene>